<sequence>MGTFLQERVTKPLMKVLKSGASPQSIALALAFGVTGGVFPLPGITSVPVMLATIIFRLNPVAAMLTNYLATPINVASFPLFIYYGNSIFGNEHTEKGFSISQFTQDLKTDPLSTLLLFRFTLLNAIYLWMLCVPVMTLILYLVLTPIVRRLIPSSKKHT</sequence>
<keyword evidence="1" id="KW-0812">Transmembrane</keyword>
<dbReference type="EMBL" id="FR824054">
    <property type="protein sequence ID" value="CCA15192.1"/>
    <property type="molecule type" value="Genomic_DNA"/>
</dbReference>
<keyword evidence="1" id="KW-0472">Membrane</keyword>
<dbReference type="AlphaFoldDB" id="F0W2A7"/>
<gene>
    <name evidence="3" type="primary">AlNc14C9G1157</name>
    <name evidence="3" type="ORF">ALNC14_013350</name>
</gene>
<organism evidence="3">
    <name type="scientific">Albugo laibachii Nc14</name>
    <dbReference type="NCBI Taxonomy" id="890382"/>
    <lineage>
        <taxon>Eukaryota</taxon>
        <taxon>Sar</taxon>
        <taxon>Stramenopiles</taxon>
        <taxon>Oomycota</taxon>
        <taxon>Peronosporomycetes</taxon>
        <taxon>Albuginales</taxon>
        <taxon>Albuginaceae</taxon>
        <taxon>Albugo</taxon>
    </lineage>
</organism>
<accession>F0W2A7</accession>
<reference evidence="3" key="1">
    <citation type="journal article" date="2011" name="PLoS Biol.">
        <title>Gene gain and loss during evolution of obligate parasitism in the white rust pathogen of Arabidopsis thaliana.</title>
        <authorList>
            <person name="Kemen E."/>
            <person name="Gardiner A."/>
            <person name="Schultz-Larsen T."/>
            <person name="Kemen A.C."/>
            <person name="Balmuth A.L."/>
            <person name="Robert-Seilaniantz A."/>
            <person name="Bailey K."/>
            <person name="Holub E."/>
            <person name="Studholme D.J."/>
            <person name="Maclean D."/>
            <person name="Jones J.D."/>
        </authorList>
    </citation>
    <scope>NUCLEOTIDE SEQUENCE</scope>
</reference>
<reference evidence="3" key="2">
    <citation type="submission" date="2011-02" db="EMBL/GenBank/DDBJ databases">
        <authorList>
            <person name="MacLean D."/>
        </authorList>
    </citation>
    <scope>NUCLEOTIDE SEQUENCE</scope>
</reference>
<feature type="transmembrane region" description="Helical" evidence="1">
    <location>
        <begin position="26"/>
        <end position="56"/>
    </location>
</feature>
<feature type="domain" description="DUF2062" evidence="2">
    <location>
        <begin position="11"/>
        <end position="149"/>
    </location>
</feature>
<dbReference type="HOGENOM" id="CLU_119034_1_0_1"/>
<evidence type="ECO:0000313" key="3">
    <source>
        <dbReference type="EMBL" id="CCA15192.1"/>
    </source>
</evidence>
<feature type="transmembrane region" description="Helical" evidence="1">
    <location>
        <begin position="68"/>
        <end position="85"/>
    </location>
</feature>
<proteinExistence type="predicted"/>
<dbReference type="Pfam" id="PF09835">
    <property type="entry name" value="DUF2062"/>
    <property type="match status" value="1"/>
</dbReference>
<dbReference type="PANTHER" id="PTHR35102">
    <property type="entry name" value="E3 UBIQUITIN-PROTEIN LIGASE"/>
    <property type="match status" value="1"/>
</dbReference>
<evidence type="ECO:0000259" key="2">
    <source>
        <dbReference type="Pfam" id="PF09835"/>
    </source>
</evidence>
<feature type="transmembrane region" description="Helical" evidence="1">
    <location>
        <begin position="126"/>
        <end position="148"/>
    </location>
</feature>
<dbReference type="PANTHER" id="PTHR35102:SF1">
    <property type="entry name" value="E3 UBIQUITIN-PROTEIN LIGASE"/>
    <property type="match status" value="1"/>
</dbReference>
<keyword evidence="1" id="KW-1133">Transmembrane helix</keyword>
<name>F0W2A7_9STRA</name>
<protein>
    <submittedName>
        <fullName evidence="3">Uncharacterized protein AlNc14C9G1157</fullName>
    </submittedName>
</protein>
<evidence type="ECO:0000256" key="1">
    <source>
        <dbReference type="SAM" id="Phobius"/>
    </source>
</evidence>
<dbReference type="InterPro" id="IPR018639">
    <property type="entry name" value="DUF2062"/>
</dbReference>